<organism evidence="8 9">
    <name type="scientific">Photorhabdus cinerea</name>
    <dbReference type="NCBI Taxonomy" id="471575"/>
    <lineage>
        <taxon>Bacteria</taxon>
        <taxon>Pseudomonadati</taxon>
        <taxon>Pseudomonadota</taxon>
        <taxon>Gammaproteobacteria</taxon>
        <taxon>Enterobacterales</taxon>
        <taxon>Morganellaceae</taxon>
        <taxon>Photorhabdus</taxon>
    </lineage>
</organism>
<comment type="similarity">
    <text evidence="2">Belongs to the TrbI/VirB10 family.</text>
</comment>
<dbReference type="CDD" id="cd16429">
    <property type="entry name" value="VirB10"/>
    <property type="match status" value="1"/>
</dbReference>
<accession>A0A7X5QHM1</accession>
<evidence type="ECO:0000313" key="9">
    <source>
        <dbReference type="Proteomes" id="UP000591844"/>
    </source>
</evidence>
<dbReference type="Gene3D" id="2.40.128.260">
    <property type="entry name" value="Type IV secretion system, VirB10/TraB/TrbI"/>
    <property type="match status" value="1"/>
</dbReference>
<dbReference type="EMBL" id="PUJW01000033">
    <property type="protein sequence ID" value="NHB94320.1"/>
    <property type="molecule type" value="Genomic_DNA"/>
</dbReference>
<feature type="compositionally biased region" description="Polar residues" evidence="6">
    <location>
        <begin position="95"/>
        <end position="104"/>
    </location>
</feature>
<evidence type="ECO:0008006" key="10">
    <source>
        <dbReference type="Google" id="ProtNLM"/>
    </source>
</evidence>
<keyword evidence="3 7" id="KW-0812">Transmembrane</keyword>
<dbReference type="InterPro" id="IPR005498">
    <property type="entry name" value="T4SS_VirB10/TraB/TrbI"/>
</dbReference>
<protein>
    <recommendedName>
        <fullName evidence="10">Conjugal transfer protein TrbI</fullName>
    </recommendedName>
</protein>
<keyword evidence="9" id="KW-1185">Reference proteome</keyword>
<keyword evidence="4 7" id="KW-1133">Transmembrane helix</keyword>
<dbReference type="InterPro" id="IPR042217">
    <property type="entry name" value="T4SS_VirB10/TrbI"/>
</dbReference>
<feature type="region of interest" description="Disordered" evidence="6">
    <location>
        <begin position="46"/>
        <end position="120"/>
    </location>
</feature>
<dbReference type="GO" id="GO:0016020">
    <property type="term" value="C:membrane"/>
    <property type="evidence" value="ECO:0007669"/>
    <property type="project" value="UniProtKB-SubCell"/>
</dbReference>
<evidence type="ECO:0000256" key="1">
    <source>
        <dbReference type="ARBA" id="ARBA00004167"/>
    </source>
</evidence>
<evidence type="ECO:0000256" key="6">
    <source>
        <dbReference type="SAM" id="MobiDB-lite"/>
    </source>
</evidence>
<feature type="compositionally biased region" description="Low complexity" evidence="6">
    <location>
        <begin position="105"/>
        <end position="116"/>
    </location>
</feature>
<evidence type="ECO:0000256" key="3">
    <source>
        <dbReference type="ARBA" id="ARBA00022692"/>
    </source>
</evidence>
<proteinExistence type="inferred from homology"/>
<feature type="transmembrane region" description="Helical" evidence="7">
    <location>
        <begin position="20"/>
        <end position="41"/>
    </location>
</feature>
<evidence type="ECO:0000256" key="2">
    <source>
        <dbReference type="ARBA" id="ARBA00010265"/>
    </source>
</evidence>
<dbReference type="AlphaFoldDB" id="A0A7X5QHM1"/>
<comment type="subcellular location">
    <subcellularLocation>
        <location evidence="1">Membrane</location>
        <topology evidence="1">Single-pass membrane protein</topology>
    </subcellularLocation>
</comment>
<evidence type="ECO:0000256" key="7">
    <source>
        <dbReference type="SAM" id="Phobius"/>
    </source>
</evidence>
<name>A0A7X5QHM1_9GAMM</name>
<dbReference type="Proteomes" id="UP000591844">
    <property type="component" value="Unassembled WGS sequence"/>
</dbReference>
<reference evidence="8 9" key="1">
    <citation type="submission" date="2018-02" db="EMBL/GenBank/DDBJ databases">
        <authorList>
            <person name="Machado R.A."/>
        </authorList>
    </citation>
    <scope>NUCLEOTIDE SEQUENCE [LARGE SCALE GENOMIC DNA]</scope>
    <source>
        <strain evidence="8 9">DSM 19724</strain>
    </source>
</reference>
<keyword evidence="5 7" id="KW-0472">Membrane</keyword>
<evidence type="ECO:0000256" key="4">
    <source>
        <dbReference type="ARBA" id="ARBA00022989"/>
    </source>
</evidence>
<dbReference type="Pfam" id="PF03743">
    <property type="entry name" value="TrbI"/>
    <property type="match status" value="1"/>
</dbReference>
<evidence type="ECO:0000256" key="5">
    <source>
        <dbReference type="ARBA" id="ARBA00023136"/>
    </source>
</evidence>
<comment type="caution">
    <text evidence="8">The sequence shown here is derived from an EMBL/GenBank/DDBJ whole genome shotgun (WGS) entry which is preliminary data.</text>
</comment>
<evidence type="ECO:0000313" key="8">
    <source>
        <dbReference type="EMBL" id="NHB94320.1"/>
    </source>
</evidence>
<gene>
    <name evidence="8" type="ORF">C5469_20145</name>
</gene>
<sequence>MLIMANPSQNKKLTKKQKLLMTIGFAAVLIIFVVFISIMSLGTNTDSQTQSYEDAKDKSGDPADPSYEANLYRSRFRENTDLQTPPATPDKAPSATGTIQTANVSQPQSNSTQTQSQERDQFAENVLRMKQQAYMEALNSKTTVRVDALSDNNSPERGSSAPDYASIAEQLAAASKEENGELYANMQQNKEKFVNTERTFGYSTQTREAALSQTEIKAGMILPAVLVTEINSDLPGLITAQITEDVRDSLTGRKILIPRGSKLIGSYDSQVAMGQERVLVVWNRVQFPDTSTLALGNMGGTDGMGQSGFNDEVNNHYLRIFGNATLLAIIGAGFQLSQPDNNSNNGNNGMTAREQMIAEIGRQWSTVGTEVVRRNLNIQPTLHIRAGYKFNVLVNKDIILPEYQPNH</sequence>